<name>A0AAV1Q5F4_SCOSC</name>
<dbReference type="Proteomes" id="UP001314229">
    <property type="component" value="Unassembled WGS sequence"/>
</dbReference>
<evidence type="ECO:0000313" key="1">
    <source>
        <dbReference type="EMBL" id="CAK6978793.1"/>
    </source>
</evidence>
<proteinExistence type="predicted"/>
<protein>
    <submittedName>
        <fullName evidence="1">Uncharacterized protein</fullName>
    </submittedName>
</protein>
<organism evidence="1 2">
    <name type="scientific">Scomber scombrus</name>
    <name type="common">Atlantic mackerel</name>
    <name type="synonym">Scomber vernalis</name>
    <dbReference type="NCBI Taxonomy" id="13677"/>
    <lineage>
        <taxon>Eukaryota</taxon>
        <taxon>Metazoa</taxon>
        <taxon>Chordata</taxon>
        <taxon>Craniata</taxon>
        <taxon>Vertebrata</taxon>
        <taxon>Euteleostomi</taxon>
        <taxon>Actinopterygii</taxon>
        <taxon>Neopterygii</taxon>
        <taxon>Teleostei</taxon>
        <taxon>Neoteleostei</taxon>
        <taxon>Acanthomorphata</taxon>
        <taxon>Pelagiaria</taxon>
        <taxon>Scombriformes</taxon>
        <taxon>Scombridae</taxon>
        <taxon>Scomber</taxon>
    </lineage>
</organism>
<accession>A0AAV1Q5F4</accession>
<evidence type="ECO:0000313" key="2">
    <source>
        <dbReference type="Proteomes" id="UP001314229"/>
    </source>
</evidence>
<sequence>MKLELFGVSAAQRGEVCRGKKCDSTHLLHRSSCGSRARRTERTNRGWGRSYSAAERSELPLDGSGKPALLLRDAANETSKEKLQIFPASIIATYNAIHSLSQQEV</sequence>
<keyword evidence="2" id="KW-1185">Reference proteome</keyword>
<dbReference type="AlphaFoldDB" id="A0AAV1Q5F4"/>
<dbReference type="EMBL" id="CAWUFR010000518">
    <property type="protein sequence ID" value="CAK6978793.1"/>
    <property type="molecule type" value="Genomic_DNA"/>
</dbReference>
<comment type="caution">
    <text evidence="1">The sequence shown here is derived from an EMBL/GenBank/DDBJ whole genome shotgun (WGS) entry which is preliminary data.</text>
</comment>
<reference evidence="1 2" key="1">
    <citation type="submission" date="2024-01" db="EMBL/GenBank/DDBJ databases">
        <authorList>
            <person name="Alioto T."/>
            <person name="Alioto T."/>
            <person name="Gomez Garrido J."/>
        </authorList>
    </citation>
    <scope>NUCLEOTIDE SEQUENCE [LARGE SCALE GENOMIC DNA]</scope>
</reference>
<gene>
    <name evidence="1" type="ORF">FSCOSCO3_A022102</name>
</gene>